<feature type="domain" description="Translocation and assembly module TamB C-terminal" evidence="5">
    <location>
        <begin position="1177"/>
        <end position="1638"/>
    </location>
</feature>
<evidence type="ECO:0000256" key="3">
    <source>
        <dbReference type="ARBA" id="ARBA00022989"/>
    </source>
</evidence>
<evidence type="ECO:0000256" key="1">
    <source>
        <dbReference type="ARBA" id="ARBA00004167"/>
    </source>
</evidence>
<reference evidence="7" key="1">
    <citation type="journal article" date="2019" name="Int. J. Syst. Evol. Microbiol.">
        <title>The Global Catalogue of Microorganisms (GCM) 10K type strain sequencing project: providing services to taxonomists for standard genome sequencing and annotation.</title>
        <authorList>
            <consortium name="The Broad Institute Genomics Platform"/>
            <consortium name="The Broad Institute Genome Sequencing Center for Infectious Disease"/>
            <person name="Wu L."/>
            <person name="Ma J."/>
        </authorList>
    </citation>
    <scope>NUCLEOTIDE SEQUENCE [LARGE SCALE GENOMIC DNA]</scope>
    <source>
        <strain evidence="7">KCTC 52274</strain>
    </source>
</reference>
<evidence type="ECO:0000313" key="7">
    <source>
        <dbReference type="Proteomes" id="UP001597319"/>
    </source>
</evidence>
<organism evidence="6 7">
    <name type="scientific">Aquimarina rubra</name>
    <dbReference type="NCBI Taxonomy" id="1920033"/>
    <lineage>
        <taxon>Bacteria</taxon>
        <taxon>Pseudomonadati</taxon>
        <taxon>Bacteroidota</taxon>
        <taxon>Flavobacteriia</taxon>
        <taxon>Flavobacteriales</taxon>
        <taxon>Flavobacteriaceae</taxon>
        <taxon>Aquimarina</taxon>
    </lineage>
</organism>
<evidence type="ECO:0000259" key="5">
    <source>
        <dbReference type="Pfam" id="PF04357"/>
    </source>
</evidence>
<dbReference type="EMBL" id="JBHULE010000008">
    <property type="protein sequence ID" value="MFD2562508.1"/>
    <property type="molecule type" value="Genomic_DNA"/>
</dbReference>
<sequence length="1663" mass="185442">MNKKKKKKYRWLKLLSKIITSILFIFILLILFIRSQWGQDIIVDKLVSYISDKTGTVVNIDKAYITFSGNILLEGVYIEDQKQDTLLYSNRLEASIALVPLIRGKRYHLKSLDWNGVKANIIKTQETASFNFDFIVEAFTSNNDSVSQPTDSTQTVPIKIGNIALNDFDVTFLDESSGIDSSFKLGTLEVEIEKFDLESMFFEIDELEFTNSIVDYTQTRATKPDTTISNNRLPIIKINELTIQEIEANYTSIPEKNTLISNISELSIESGFIDLEKLNYQVDVLALNDSKISYVDLNNTSNNTINNAPFTFEWPDINVKANRLSLQNNSIQYRTTPNIISTSEFNPNHIEFSSLTLKANNLTLIQGKANIDLAKLSFSDRSGFRLNNFSSKISINDSSGLAMNNLIINTNSSNLDGSINLRYTSLTNFINNPEKSKMDIDLDTINIDIRDSYYFQPDIAKNSYVDSLAQKKISGSLQIDGKISDFNANVSSLNWGTDTKIKLKGGIKNLLTEEELVIDSLSYKASTTRDDIKNFVNESELGIALPKEASINGQLNGSFNDIKGKSVIETSLGSVTIEGNYKNKNSIAFTGDIEIIRVQLQRLLKNEQLGPLSFSAKLSGSGTSLNTLNATLDSNFKQLTYNEYDFSNLSLEGKITQGKGNVNAKFKDDNLNLLLDTKVELDSISPKINGLVNIKGADLNGLGITQEPIKTQFKLFVDFEGNPDNFGFTSNITDALVVKGSEPYPVNDINITASSNDQQTKASIDSRFLNANLFADANISKINSSIQTQLKSYISASDVRDTLRKPVAIKMNITLREKPILSDVLLPGIKKMDSITASINFIEEKEKLTASIKAPSVQYYNSSIDSLDLTINGDGKDLNFSLGWKNILSDPIHINKTSIDGVLENQTLLLDFSTNNETDEIARLRSELRLKNDTLYYHINPASVIFDKNPWSISENNQITIAKNYLVFQDFQLSQNQQQLTISSHDPSIDKEHIKIAFQKFYLSTFTSILSNDEVLANGVLNGELTIEKPFDETGLIADIAIDNLEVTEIPLGDLTLNATSKSLENYDLALKLNGENAELSLNGDYKASENAADINLDFNLEKLNMKVIEKFVDDQISDTKGKITGSAKITGTTLEPKYDGVFHFENTSFIVNTLNTRFTFPEENIKINNSGLFLNNFTIADGNQNTFSLDGKIGTKNSNNPNFDLKLKTKNFQILNATREDNDLFYGKVKVTADLDIQGDLNIPKVRGNLAIDEGSDFTLIVPESELDIKEREGVVVFVNRKNPDAIITRKEEDQYATALLKGYDINTRLKIDKGSIFKIIIDERSKDNFQVSGKGEFKFGMEPNGRTTLSGRYDISDGHYEVSLYNIVKRRFSIAPGGSITWLGDPLDAKLDVTAIYNVETSAASLMASKTSGESAGVVNQFRQKLPFLVYLNVDGELLEPEISFQLDMPEEEQGSLGGEVYGQVQQLNNQEEELNKQVFSLLVLNRFFPQSGSDGSNGGAVSIARDNVNKVLSGQLNNFSDKLIGDTGIELDFGLNSYTDYQGNSPEDRTQLEINAQKRLFNDRLIVQVGSDVDIEGSSQNSGESTPVIGNVSLEYLLTENGRYRLKGFRKNEFESVIDGQLVVTGIALIFNREFNKFKELFSKSVKELEQKKINNKKEN</sequence>
<protein>
    <submittedName>
        <fullName evidence="6">Translocation/assembly module TamB domain-containing protein</fullName>
    </submittedName>
</protein>
<dbReference type="RefSeq" id="WP_378291162.1">
    <property type="nucleotide sequence ID" value="NZ_JBHULE010000008.1"/>
</dbReference>
<comment type="caution">
    <text evidence="6">The sequence shown here is derived from an EMBL/GenBank/DDBJ whole genome shotgun (WGS) entry which is preliminary data.</text>
</comment>
<accession>A0ABW5LC78</accession>
<proteinExistence type="predicted"/>
<keyword evidence="3" id="KW-1133">Transmembrane helix</keyword>
<comment type="subcellular location">
    <subcellularLocation>
        <location evidence="1">Membrane</location>
        <topology evidence="1">Single-pass membrane protein</topology>
    </subcellularLocation>
</comment>
<keyword evidence="2" id="KW-0812">Transmembrane</keyword>
<keyword evidence="4" id="KW-0472">Membrane</keyword>
<gene>
    <name evidence="6" type="ORF">ACFSR1_07465</name>
</gene>
<evidence type="ECO:0000256" key="2">
    <source>
        <dbReference type="ARBA" id="ARBA00022692"/>
    </source>
</evidence>
<evidence type="ECO:0000256" key="4">
    <source>
        <dbReference type="ARBA" id="ARBA00023136"/>
    </source>
</evidence>
<dbReference type="InterPro" id="IPR007452">
    <property type="entry name" value="TamB_C"/>
</dbReference>
<name>A0ABW5LC78_9FLAO</name>
<keyword evidence="7" id="KW-1185">Reference proteome</keyword>
<evidence type="ECO:0000313" key="6">
    <source>
        <dbReference type="EMBL" id="MFD2562508.1"/>
    </source>
</evidence>
<dbReference type="Pfam" id="PF04357">
    <property type="entry name" value="TamB"/>
    <property type="match status" value="1"/>
</dbReference>
<dbReference type="Proteomes" id="UP001597319">
    <property type="component" value="Unassembled WGS sequence"/>
</dbReference>